<evidence type="ECO:0000313" key="2">
    <source>
        <dbReference type="EMBL" id="MDH6065482.1"/>
    </source>
</evidence>
<keyword evidence="2" id="KW-0808">Transferase</keyword>
<dbReference type="SUPFAM" id="SSF53448">
    <property type="entry name" value="Nucleotide-diphospho-sugar transferases"/>
    <property type="match status" value="1"/>
</dbReference>
<name>A0AA43H1M3_9CYAN</name>
<keyword evidence="2" id="KW-0328">Glycosyltransferase</keyword>
<proteinExistence type="predicted"/>
<reference evidence="2 3" key="1">
    <citation type="journal article" date="2023" name="J. Phycol.">
        <title>Chrysosporum ovalisporum is synonymous with the true-branching cyanobacterium Umezakia natans (Nostocales/Aphanizomenonaceae).</title>
        <authorList>
            <person name="McGregor G.B."/>
            <person name="Sendall B.C."/>
            <person name="Niiyama Y."/>
            <person name="Tuji A."/>
            <person name="Willis A."/>
        </authorList>
    </citation>
    <scope>NUCLEOTIDE SEQUENCE [LARGE SCALE GENOMIC DNA]</scope>
    <source>
        <strain evidence="2 3">FSS-62</strain>
    </source>
</reference>
<organism evidence="2 3">
    <name type="scientific">Umezakia ovalisporum FSS-62</name>
    <dbReference type="NCBI Taxonomy" id="2971776"/>
    <lineage>
        <taxon>Bacteria</taxon>
        <taxon>Bacillati</taxon>
        <taxon>Cyanobacteriota</taxon>
        <taxon>Cyanophyceae</taxon>
        <taxon>Nostocales</taxon>
        <taxon>Nodulariaceae</taxon>
        <taxon>Umezakia</taxon>
    </lineage>
</organism>
<comment type="caution">
    <text evidence="2">The sequence shown here is derived from an EMBL/GenBank/DDBJ whole genome shotgun (WGS) entry which is preliminary data.</text>
</comment>
<dbReference type="Pfam" id="PF00535">
    <property type="entry name" value="Glycos_transf_2"/>
    <property type="match status" value="1"/>
</dbReference>
<dbReference type="EMBL" id="JANQDL010000112">
    <property type="protein sequence ID" value="MDH6065482.1"/>
    <property type="molecule type" value="Genomic_DNA"/>
</dbReference>
<gene>
    <name evidence="2" type="ORF">NWP23_17330</name>
</gene>
<dbReference type="PANTHER" id="PTHR43179">
    <property type="entry name" value="RHAMNOSYLTRANSFERASE WBBL"/>
    <property type="match status" value="1"/>
</dbReference>
<evidence type="ECO:0000313" key="3">
    <source>
        <dbReference type="Proteomes" id="UP001159370"/>
    </source>
</evidence>
<dbReference type="InterPro" id="IPR001173">
    <property type="entry name" value="Glyco_trans_2-like"/>
</dbReference>
<dbReference type="Proteomes" id="UP001159370">
    <property type="component" value="Unassembled WGS sequence"/>
</dbReference>
<dbReference type="Gene3D" id="3.90.550.10">
    <property type="entry name" value="Spore Coat Polysaccharide Biosynthesis Protein SpsA, Chain A"/>
    <property type="match status" value="1"/>
</dbReference>
<dbReference type="InterPro" id="IPR029044">
    <property type="entry name" value="Nucleotide-diphossugar_trans"/>
</dbReference>
<dbReference type="GO" id="GO:0016757">
    <property type="term" value="F:glycosyltransferase activity"/>
    <property type="evidence" value="ECO:0007669"/>
    <property type="project" value="UniProtKB-KW"/>
</dbReference>
<sequence>MKLEAIATAEVTIIVCPRERFSYTSESLESIYEHTKYPFNLIYVDGGSPRHIKDYLEKQAEEKQFRVIRTDYYLSPNHARNMGLREVTTKYVVFIDNDVVVTSGWLKPLVECAEETNATVVSPLICQHLPLHTEVHCAGGESGIKVETKGEITRRRIIEKIYKQGQKVADIYPQLQRQKTGLAEFHCMMVRTEIFQQIGLLDEKLLNTKEHVDFCILVTEAGGSIYLEPQSLMTYVPATQLEWTDIHYYMLRWSDAWELASLKHLSEKWKITEHDYFKNKHSRLGWRRHMTIINPLYRKLPIGKFGSKVAGKILSSIDKVVNRYITNRYAQFAPGDWK</sequence>
<accession>A0AA43H1M3</accession>
<feature type="domain" description="Glycosyltransferase 2-like" evidence="1">
    <location>
        <begin position="13"/>
        <end position="123"/>
    </location>
</feature>
<evidence type="ECO:0000259" key="1">
    <source>
        <dbReference type="Pfam" id="PF00535"/>
    </source>
</evidence>
<dbReference type="RefSeq" id="WP_280650119.1">
    <property type="nucleotide sequence ID" value="NZ_JANQDL010000112.1"/>
</dbReference>
<dbReference type="PANTHER" id="PTHR43179:SF7">
    <property type="entry name" value="RHAMNOSYLTRANSFERASE WBBL"/>
    <property type="match status" value="1"/>
</dbReference>
<protein>
    <submittedName>
        <fullName evidence="2">Glycosyltransferase</fullName>
        <ecNumber evidence="2">2.4.-.-</ecNumber>
    </submittedName>
</protein>
<dbReference type="AlphaFoldDB" id="A0AA43H1M3"/>
<dbReference type="EC" id="2.4.-.-" evidence="2"/>